<organism evidence="2 3">
    <name type="scientific">Colletotrichum spinosum</name>
    <dbReference type="NCBI Taxonomy" id="1347390"/>
    <lineage>
        <taxon>Eukaryota</taxon>
        <taxon>Fungi</taxon>
        <taxon>Dikarya</taxon>
        <taxon>Ascomycota</taxon>
        <taxon>Pezizomycotina</taxon>
        <taxon>Sordariomycetes</taxon>
        <taxon>Hypocreomycetidae</taxon>
        <taxon>Glomerellales</taxon>
        <taxon>Glomerellaceae</taxon>
        <taxon>Colletotrichum</taxon>
        <taxon>Colletotrichum orbiculare species complex</taxon>
    </lineage>
</organism>
<evidence type="ECO:0000313" key="3">
    <source>
        <dbReference type="Proteomes" id="UP000295083"/>
    </source>
</evidence>
<evidence type="ECO:0000256" key="1">
    <source>
        <dbReference type="SAM" id="MobiDB-lite"/>
    </source>
</evidence>
<protein>
    <submittedName>
        <fullName evidence="2">Uncharacterized protein</fullName>
    </submittedName>
</protein>
<keyword evidence="3" id="KW-1185">Reference proteome</keyword>
<reference evidence="2 3" key="1">
    <citation type="submission" date="2018-11" db="EMBL/GenBank/DDBJ databases">
        <title>Genome sequence and assembly of Colletotrichum spinosum.</title>
        <authorList>
            <person name="Gan P."/>
            <person name="Shirasu K."/>
        </authorList>
    </citation>
    <scope>NUCLEOTIDE SEQUENCE [LARGE SCALE GENOMIC DNA]</scope>
    <source>
        <strain evidence="2 3">CBS 515.97</strain>
    </source>
</reference>
<dbReference type="AlphaFoldDB" id="A0A4R8PYY2"/>
<sequence>MTSPWNLPEPGPHVQETRLDQPCRPDADTSFDFLNPGAERDTHQIIQFFIDDPLLISDTQATDPRRPLETYNSRSRAGRDAVLGITGSSVDDLRRDFDRRGVAAQSIAHTSSQASSSAIEDEASSAIFSEDCLSVGDGFNIPSPAATSFSDHMLSRDPSAENSPVVPGLSFCSFQGAGVPNEPLTILCIMCRTPSRARFSRIPKNNIVTPQDFFMDPENPMDEDEILLAAQLSRIMCRKVEVKGYSHLQRILHHHSDNPQDGGLVALLKDLGSILFTLRWRYSWWMVILGDTDEERAACQARVHELCRVLYFYYCSVRRKIGSWSTAGGLHGTWSRYADTDVKVWDEFPGDETVDAFNTWLSRGCDLVIESGAPTAVKRMGLSADASMRKFTTLAVAAYEMSGAAEMSVRKTFEHQLDMLSRFGVKS</sequence>
<feature type="region of interest" description="Disordered" evidence="1">
    <location>
        <begin position="1"/>
        <end position="28"/>
    </location>
</feature>
<dbReference type="EMBL" id="QAPG01000225">
    <property type="protein sequence ID" value="TDZ29546.1"/>
    <property type="molecule type" value="Genomic_DNA"/>
</dbReference>
<proteinExistence type="predicted"/>
<comment type="caution">
    <text evidence="2">The sequence shown here is derived from an EMBL/GenBank/DDBJ whole genome shotgun (WGS) entry which is preliminary data.</text>
</comment>
<accession>A0A4R8PYY2</accession>
<feature type="compositionally biased region" description="Basic and acidic residues" evidence="1">
    <location>
        <begin position="15"/>
        <end position="27"/>
    </location>
</feature>
<dbReference type="Proteomes" id="UP000295083">
    <property type="component" value="Unassembled WGS sequence"/>
</dbReference>
<evidence type="ECO:0000313" key="2">
    <source>
        <dbReference type="EMBL" id="TDZ29546.1"/>
    </source>
</evidence>
<gene>
    <name evidence="2" type="ORF">C8035_v005010</name>
</gene>
<name>A0A4R8PYY2_9PEZI</name>